<gene>
    <name evidence="2" type="ORF">ALC62_10786</name>
</gene>
<accession>A0A151IDK5</accession>
<dbReference type="AlphaFoldDB" id="A0A151IDK5"/>
<proteinExistence type="predicted"/>
<dbReference type="Proteomes" id="UP000078542">
    <property type="component" value="Unassembled WGS sequence"/>
</dbReference>
<name>A0A151IDK5_9HYME</name>
<dbReference type="EMBL" id="KQ977955">
    <property type="protein sequence ID" value="KYM98508.1"/>
    <property type="molecule type" value="Genomic_DNA"/>
</dbReference>
<feature type="region of interest" description="Disordered" evidence="1">
    <location>
        <begin position="132"/>
        <end position="169"/>
    </location>
</feature>
<sequence length="169" mass="19588">MEKYEFRAVIKHLIIYKVNDIVLTDRQVKVRELVERRKEIHHQRADHRRRSSIELKGDYVVQSGSNGRVTPSTADRDRSRAIAADSHFLGLRPEHRKVRENASESGKPRTRHFRSYKNAALREKCDSCPDLLLTNKSRDPSKPTRHREKRARAFSSSVDSSRQVSSQAS</sequence>
<evidence type="ECO:0000256" key="1">
    <source>
        <dbReference type="SAM" id="MobiDB-lite"/>
    </source>
</evidence>
<evidence type="ECO:0000313" key="3">
    <source>
        <dbReference type="Proteomes" id="UP000078542"/>
    </source>
</evidence>
<reference evidence="2 3" key="1">
    <citation type="submission" date="2016-03" db="EMBL/GenBank/DDBJ databases">
        <title>Cyphomyrmex costatus WGS genome.</title>
        <authorList>
            <person name="Nygaard S."/>
            <person name="Hu H."/>
            <person name="Boomsma J."/>
            <person name="Zhang G."/>
        </authorList>
    </citation>
    <scope>NUCLEOTIDE SEQUENCE [LARGE SCALE GENOMIC DNA]</scope>
    <source>
        <strain evidence="2">MS0001</strain>
        <tissue evidence="2">Whole body</tissue>
    </source>
</reference>
<organism evidence="2 3">
    <name type="scientific">Cyphomyrmex costatus</name>
    <dbReference type="NCBI Taxonomy" id="456900"/>
    <lineage>
        <taxon>Eukaryota</taxon>
        <taxon>Metazoa</taxon>
        <taxon>Ecdysozoa</taxon>
        <taxon>Arthropoda</taxon>
        <taxon>Hexapoda</taxon>
        <taxon>Insecta</taxon>
        <taxon>Pterygota</taxon>
        <taxon>Neoptera</taxon>
        <taxon>Endopterygota</taxon>
        <taxon>Hymenoptera</taxon>
        <taxon>Apocrita</taxon>
        <taxon>Aculeata</taxon>
        <taxon>Formicoidea</taxon>
        <taxon>Formicidae</taxon>
        <taxon>Myrmicinae</taxon>
        <taxon>Cyphomyrmex</taxon>
    </lineage>
</organism>
<keyword evidence="3" id="KW-1185">Reference proteome</keyword>
<feature type="compositionally biased region" description="Basic residues" evidence="1">
    <location>
        <begin position="143"/>
        <end position="152"/>
    </location>
</feature>
<feature type="compositionally biased region" description="Polar residues" evidence="1">
    <location>
        <begin position="62"/>
        <end position="71"/>
    </location>
</feature>
<feature type="compositionally biased region" description="Low complexity" evidence="1">
    <location>
        <begin position="153"/>
        <end position="169"/>
    </location>
</feature>
<evidence type="ECO:0000313" key="2">
    <source>
        <dbReference type="EMBL" id="KYM98508.1"/>
    </source>
</evidence>
<feature type="region of interest" description="Disordered" evidence="1">
    <location>
        <begin position="62"/>
        <end position="112"/>
    </location>
</feature>
<protein>
    <submittedName>
        <fullName evidence="2">Uncharacterized protein</fullName>
    </submittedName>
</protein>